<organism evidence="3">
    <name type="scientific">Lichtheimia ramosa</name>
    <dbReference type="NCBI Taxonomy" id="688394"/>
    <lineage>
        <taxon>Eukaryota</taxon>
        <taxon>Fungi</taxon>
        <taxon>Fungi incertae sedis</taxon>
        <taxon>Mucoromycota</taxon>
        <taxon>Mucoromycotina</taxon>
        <taxon>Mucoromycetes</taxon>
        <taxon>Mucorales</taxon>
        <taxon>Lichtheimiaceae</taxon>
        <taxon>Lichtheimia</taxon>
    </lineage>
</organism>
<dbReference type="NCBIfam" id="NF041131">
    <property type="entry name" value="RicT_YaaT_fam"/>
    <property type="match status" value="1"/>
</dbReference>
<accession>A0A077X332</accession>
<dbReference type="AlphaFoldDB" id="A0A077X332"/>
<dbReference type="EMBL" id="LK023385">
    <property type="protein sequence ID" value="CDS13879.1"/>
    <property type="molecule type" value="Genomic_DNA"/>
</dbReference>
<dbReference type="GO" id="GO:0005737">
    <property type="term" value="C:cytoplasm"/>
    <property type="evidence" value="ECO:0007669"/>
    <property type="project" value="TreeGrafter"/>
</dbReference>
<dbReference type="OrthoDB" id="243127at2759"/>
<dbReference type="Pfam" id="PF04468">
    <property type="entry name" value="PSP1"/>
    <property type="match status" value="1"/>
</dbReference>
<dbReference type="InterPro" id="IPR007557">
    <property type="entry name" value="PSP1_C"/>
</dbReference>
<feature type="compositionally biased region" description="Polar residues" evidence="1">
    <location>
        <begin position="1"/>
        <end position="24"/>
    </location>
</feature>
<protein>
    <recommendedName>
        <fullName evidence="2">PSP1 C-terminal domain-containing protein</fullName>
    </recommendedName>
</protein>
<dbReference type="PROSITE" id="PS51411">
    <property type="entry name" value="PSP1_C"/>
    <property type="match status" value="1"/>
</dbReference>
<evidence type="ECO:0000259" key="2">
    <source>
        <dbReference type="PROSITE" id="PS51411"/>
    </source>
</evidence>
<name>A0A077X332_9FUNG</name>
<feature type="region of interest" description="Disordered" evidence="1">
    <location>
        <begin position="1"/>
        <end position="33"/>
    </location>
</feature>
<dbReference type="PANTHER" id="PTHR43830:SF3">
    <property type="entry name" value="PROTEIN PSP1"/>
    <property type="match status" value="1"/>
</dbReference>
<evidence type="ECO:0000313" key="3">
    <source>
        <dbReference type="EMBL" id="CDS13879.1"/>
    </source>
</evidence>
<feature type="region of interest" description="Disordered" evidence="1">
    <location>
        <begin position="125"/>
        <end position="176"/>
    </location>
</feature>
<dbReference type="InterPro" id="IPR047767">
    <property type="entry name" value="PSP1-like"/>
</dbReference>
<reference evidence="3" key="1">
    <citation type="journal article" date="2014" name="Genome Announc.">
        <title>De novo whole-genome sequence and genome annotation of Lichtheimia ramosa.</title>
        <authorList>
            <person name="Linde J."/>
            <person name="Schwartze V."/>
            <person name="Binder U."/>
            <person name="Lass-Florl C."/>
            <person name="Voigt K."/>
            <person name="Horn F."/>
        </authorList>
    </citation>
    <scope>NUCLEOTIDE SEQUENCE</scope>
    <source>
        <strain evidence="3">JMRC FSU:6197</strain>
    </source>
</reference>
<gene>
    <name evidence="3" type="ORF">LRAMOSA06053</name>
</gene>
<feature type="compositionally biased region" description="Low complexity" evidence="1">
    <location>
        <begin position="137"/>
        <end position="163"/>
    </location>
</feature>
<feature type="domain" description="PSP1 C-terminal" evidence="2">
    <location>
        <begin position="346"/>
        <end position="431"/>
    </location>
</feature>
<evidence type="ECO:0000256" key="1">
    <source>
        <dbReference type="SAM" id="MobiDB-lite"/>
    </source>
</evidence>
<proteinExistence type="predicted"/>
<dbReference type="PANTHER" id="PTHR43830">
    <property type="entry name" value="PROTEIN PSP1"/>
    <property type="match status" value="1"/>
</dbReference>
<sequence>MDNSCNTTTRPDNFSDTSSNSIPTTPALPKEHDLMKKRNTFVSEDVDNYATAEHVAAWLPLDDDPTKDSTTTSTKSHDILIDAIPPLPAKATRLPAPAAIWKTWESPTLLPWGNDSIWKSSNKHRRFSTSLPPPPLLSSMGTTTTTMPKRRTSTTTLSSSSMPYHRRSSFPDTVLSTTDQSKKDYWQSLVSGDLDRPLYTKTDTASRRYSSPSCAATMCHQQDPPLSPELMQRIDDYFSSTPSMSNRMNTSSLAAFTTSMTASEVQNMGKGVPLLELLHDDTVTLFTVELAPGRQDIYYMQHDDDDDTRVKEGDLVIVEADRGQDMGQVKGVYAKDDGDNTTTCVRRLYRLATQEEIATLPSKAEDEAKALLVCQSKIQERELPMQVLRAEYQWDRRKLTFHFTAEERVDFRDLVRELFKLYKTRIWMCAINNKHLSSSPL</sequence>